<name>A0A1F6DX73_9BACT</name>
<gene>
    <name evidence="1" type="ORF">A3D71_00385</name>
</gene>
<evidence type="ECO:0000313" key="1">
    <source>
        <dbReference type="EMBL" id="OGG66025.1"/>
    </source>
</evidence>
<sequence length="86" mass="9369">MIVWQVRPTLVQSGERVNVNWDTKNVKSCTVSSTNPPGDIWSGKSGSQISGSIKGSTIYTLRCTGLDNSPVTRSTTVNIIPIFQEQ</sequence>
<evidence type="ECO:0008006" key="3">
    <source>
        <dbReference type="Google" id="ProtNLM"/>
    </source>
</evidence>
<dbReference type="AlphaFoldDB" id="A0A1F6DX73"/>
<dbReference type="EMBL" id="MFLK01000022">
    <property type="protein sequence ID" value="OGG66025.1"/>
    <property type="molecule type" value="Genomic_DNA"/>
</dbReference>
<evidence type="ECO:0000313" key="2">
    <source>
        <dbReference type="Proteomes" id="UP000177652"/>
    </source>
</evidence>
<organism evidence="1 2">
    <name type="scientific">Candidatus Kaiserbacteria bacterium RIFCSPHIGHO2_02_FULL_55_20</name>
    <dbReference type="NCBI Taxonomy" id="1798497"/>
    <lineage>
        <taxon>Bacteria</taxon>
        <taxon>Candidatus Kaiseribacteriota</taxon>
    </lineage>
</organism>
<comment type="caution">
    <text evidence="1">The sequence shown here is derived from an EMBL/GenBank/DDBJ whole genome shotgun (WGS) entry which is preliminary data.</text>
</comment>
<reference evidence="1 2" key="1">
    <citation type="journal article" date="2016" name="Nat. Commun.">
        <title>Thousands of microbial genomes shed light on interconnected biogeochemical processes in an aquifer system.</title>
        <authorList>
            <person name="Anantharaman K."/>
            <person name="Brown C.T."/>
            <person name="Hug L.A."/>
            <person name="Sharon I."/>
            <person name="Castelle C.J."/>
            <person name="Probst A.J."/>
            <person name="Thomas B.C."/>
            <person name="Singh A."/>
            <person name="Wilkins M.J."/>
            <person name="Karaoz U."/>
            <person name="Brodie E.L."/>
            <person name="Williams K.H."/>
            <person name="Hubbard S.S."/>
            <person name="Banfield J.F."/>
        </authorList>
    </citation>
    <scope>NUCLEOTIDE SEQUENCE [LARGE SCALE GENOMIC DNA]</scope>
</reference>
<protein>
    <recommendedName>
        <fullName evidence="3">Ig-like domain-containing protein</fullName>
    </recommendedName>
</protein>
<accession>A0A1F6DX73</accession>
<proteinExistence type="predicted"/>
<dbReference type="Proteomes" id="UP000177652">
    <property type="component" value="Unassembled WGS sequence"/>
</dbReference>